<dbReference type="EMBL" id="JACHDN010000001">
    <property type="protein sequence ID" value="MBB5472541.1"/>
    <property type="molecule type" value="Genomic_DNA"/>
</dbReference>
<dbReference type="SMART" id="SM00893">
    <property type="entry name" value="ETF"/>
    <property type="match status" value="1"/>
</dbReference>
<dbReference type="SUPFAM" id="SSF52402">
    <property type="entry name" value="Adenine nucleotide alpha hydrolases-like"/>
    <property type="match status" value="1"/>
</dbReference>
<evidence type="ECO:0000313" key="7">
    <source>
        <dbReference type="EMBL" id="MBB5472541.1"/>
    </source>
</evidence>
<dbReference type="OrthoDB" id="9804960at2"/>
<reference evidence="7 9" key="2">
    <citation type="submission" date="2020-08" db="EMBL/GenBank/DDBJ databases">
        <title>Sequencing the genomes of 1000 actinobacteria strains.</title>
        <authorList>
            <person name="Klenk H.-P."/>
        </authorList>
    </citation>
    <scope>NUCLEOTIDE SEQUENCE [LARGE SCALE GENOMIC DNA]</scope>
    <source>
        <strain evidence="7 9">DSM 9581</strain>
    </source>
</reference>
<dbReference type="Pfam" id="PF01012">
    <property type="entry name" value="ETF"/>
    <property type="match status" value="1"/>
</dbReference>
<dbReference type="Gene3D" id="3.40.50.620">
    <property type="entry name" value="HUPs"/>
    <property type="match status" value="1"/>
</dbReference>
<organism evidence="6 8">
    <name type="scientific">Cellulomonas hominis</name>
    <dbReference type="NCBI Taxonomy" id="156981"/>
    <lineage>
        <taxon>Bacteria</taxon>
        <taxon>Bacillati</taxon>
        <taxon>Actinomycetota</taxon>
        <taxon>Actinomycetes</taxon>
        <taxon>Micrococcales</taxon>
        <taxon>Cellulomonadaceae</taxon>
        <taxon>Cellulomonas</taxon>
    </lineage>
</organism>
<dbReference type="PIRSF" id="PIRSF000090">
    <property type="entry name" value="Beta-ETF"/>
    <property type="match status" value="1"/>
</dbReference>
<dbReference type="PANTHER" id="PTHR21294">
    <property type="entry name" value="ELECTRON TRANSFER FLAVOPROTEIN BETA-SUBUNIT"/>
    <property type="match status" value="1"/>
</dbReference>
<protein>
    <recommendedName>
        <fullName evidence="4">Electron transfer flavoprotein small subunit</fullName>
    </recommendedName>
</protein>
<proteinExistence type="predicted"/>
<comment type="cofactor">
    <cofactor evidence="1">
        <name>FAD</name>
        <dbReference type="ChEBI" id="CHEBI:57692"/>
    </cofactor>
</comment>
<comment type="caution">
    <text evidence="6">The sequence shown here is derived from an EMBL/GenBank/DDBJ whole genome shotgun (WGS) entry which is preliminary data.</text>
</comment>
<feature type="domain" description="Electron transfer flavoprotein alpha/beta-subunit N-terminal" evidence="5">
    <location>
        <begin position="21"/>
        <end position="213"/>
    </location>
</feature>
<dbReference type="InterPro" id="IPR014729">
    <property type="entry name" value="Rossmann-like_a/b/a_fold"/>
</dbReference>
<evidence type="ECO:0000313" key="6">
    <source>
        <dbReference type="EMBL" id="GEL48398.1"/>
    </source>
</evidence>
<evidence type="ECO:0000256" key="2">
    <source>
        <dbReference type="ARBA" id="ARBA00011355"/>
    </source>
</evidence>
<comment type="function">
    <text evidence="3">The electron transfer flavoprotein serves as a specific electron acceptor for other dehydrogenases. It transfers the electrons to the main respiratory chain via ETF-ubiquinone oxidoreductase (ETF dehydrogenase).</text>
</comment>
<comment type="subunit">
    <text evidence="2">Heterodimer of an alpha and a beta subunit.</text>
</comment>
<dbReference type="Proteomes" id="UP000564629">
    <property type="component" value="Unassembled WGS sequence"/>
</dbReference>
<reference evidence="6 8" key="1">
    <citation type="submission" date="2019-07" db="EMBL/GenBank/DDBJ databases">
        <title>Whole genome shotgun sequence of Cellulomonas hominis NBRC 16055.</title>
        <authorList>
            <person name="Hosoyama A."/>
            <person name="Uohara A."/>
            <person name="Ohji S."/>
            <person name="Ichikawa N."/>
        </authorList>
    </citation>
    <scope>NUCLEOTIDE SEQUENCE [LARGE SCALE GENOMIC DNA]</scope>
    <source>
        <strain evidence="6 8">NBRC 16055</strain>
    </source>
</reference>
<dbReference type="InterPro" id="IPR014730">
    <property type="entry name" value="ETF_a/b_N"/>
</dbReference>
<evidence type="ECO:0000313" key="8">
    <source>
        <dbReference type="Proteomes" id="UP000321723"/>
    </source>
</evidence>
<dbReference type="Proteomes" id="UP000321723">
    <property type="component" value="Unassembled WGS sequence"/>
</dbReference>
<dbReference type="EMBL" id="BJVQ01000078">
    <property type="protein sequence ID" value="GEL48398.1"/>
    <property type="molecule type" value="Genomic_DNA"/>
</dbReference>
<accession>A0A511FKM6</accession>
<gene>
    <name evidence="6" type="ORF">CHO01_35140</name>
    <name evidence="7" type="ORF">HNR08_001277</name>
</gene>
<keyword evidence="8" id="KW-1185">Reference proteome</keyword>
<evidence type="ECO:0000313" key="9">
    <source>
        <dbReference type="Proteomes" id="UP000564629"/>
    </source>
</evidence>
<dbReference type="RefSeq" id="WP_146840384.1">
    <property type="nucleotide sequence ID" value="NZ_BJVQ01000078.1"/>
</dbReference>
<sequence length="258" mass="25638">MKIVVACKWAPNPQDAEVRPDGTVDWSRSKSAVSEHDPVAFEVARRLADATGGEVVALSVGPAAADTPLARKAMLSRGADHLVLVADDALAGSGSTGTAAALAAAVRSIGDADVVLTGPESVDNGDRQVPMTLAGFLGWPALGGVCDVQAADGGLVVERATDRGVQVLDVSGPAVLAVAADAVVPRVPGMKDILGAAKKPTDVLPLAGLDVPAPAAVAEIVGTARPAPSARGRHVITTADPAAAAAELVDALRAAGAL</sequence>
<evidence type="ECO:0000256" key="3">
    <source>
        <dbReference type="ARBA" id="ARBA00025649"/>
    </source>
</evidence>
<dbReference type="InterPro" id="IPR012255">
    <property type="entry name" value="ETF_b"/>
</dbReference>
<evidence type="ECO:0000256" key="4">
    <source>
        <dbReference type="ARBA" id="ARBA00042002"/>
    </source>
</evidence>
<evidence type="ECO:0000256" key="1">
    <source>
        <dbReference type="ARBA" id="ARBA00001974"/>
    </source>
</evidence>
<dbReference type="AlphaFoldDB" id="A0A511FKM6"/>
<evidence type="ECO:0000259" key="5">
    <source>
        <dbReference type="SMART" id="SM00893"/>
    </source>
</evidence>
<dbReference type="GO" id="GO:0009055">
    <property type="term" value="F:electron transfer activity"/>
    <property type="evidence" value="ECO:0007669"/>
    <property type="project" value="InterPro"/>
</dbReference>
<dbReference type="PANTHER" id="PTHR21294:SF17">
    <property type="entry name" value="PROTEIN FIXA"/>
    <property type="match status" value="1"/>
</dbReference>
<name>A0A511FKM6_9CELL</name>